<dbReference type="PROSITE" id="PS51257">
    <property type="entry name" value="PROKAR_LIPOPROTEIN"/>
    <property type="match status" value="1"/>
</dbReference>
<dbReference type="NCBIfam" id="NF008112">
    <property type="entry name" value="PRK10859.1"/>
    <property type="match status" value="1"/>
</dbReference>
<dbReference type="InterPro" id="IPR008258">
    <property type="entry name" value="Transglycosylase_SLT_dom_1"/>
</dbReference>
<gene>
    <name evidence="8" type="ORF">MNBD_GAMMA17-1369</name>
</gene>
<keyword evidence="4" id="KW-0998">Cell outer membrane</keyword>
<sequence>MKFSHLQNRISQRITAMMIAATVGLTLTGCAETPSTLEQVKSQGELVIVTRNGPTTHYEGPFGATGPEYDLANLFAEHLGVTLRVKTAASLNEIIPMVAEREAHFAAAGLTITDERRKRIRFSAAYQTISQQVVYRSSDTRPKSLHDITDDSIEVIAGSSHAAQLHKVSSEYPTLKWSETNEISSDELLSKVWNKEARYAIADSNDVQMNQRFYPELRVAFDLTGPQQLAWAFPLGDDHSLYLEAQQFLKMVKKNGQLDQIMERHYGHIQDFDYVGTRTFMRHINKRLPRYIDYFHEASKQNNMDWHLLAAVGYQESHWNSRAVSPTGVRGIMMLTRATAADMGYENRVKPRNSIMGGGRYLAQLIKRLPKRIQNPDRTWFALAAYNIGMGHLHDARIITQERGGNPDKWIDVKENLPLLMQKRWYKNTKYGYARGNEALQYVENIRSYYDILVWRTENGKIDRPLKVTQIQPVQHSIPERGFEIIPAVM</sequence>
<dbReference type="Gene3D" id="3.40.190.10">
    <property type="entry name" value="Periplasmic binding protein-like II"/>
    <property type="match status" value="2"/>
</dbReference>
<keyword evidence="5" id="KW-0456">Lyase</keyword>
<dbReference type="InterPro" id="IPR023346">
    <property type="entry name" value="Lysozyme-like_dom_sf"/>
</dbReference>
<dbReference type="Gene3D" id="1.10.530.10">
    <property type="match status" value="1"/>
</dbReference>
<proteinExistence type="inferred from homology"/>
<keyword evidence="2" id="KW-0732">Signal</keyword>
<evidence type="ECO:0000256" key="6">
    <source>
        <dbReference type="ARBA" id="ARBA00023316"/>
    </source>
</evidence>
<dbReference type="GO" id="GO:0071555">
    <property type="term" value="P:cell wall organization"/>
    <property type="evidence" value="ECO:0007669"/>
    <property type="project" value="UniProtKB-KW"/>
</dbReference>
<protein>
    <submittedName>
        <fullName evidence="8">Membrane-bound lytic murein transglycosylase F</fullName>
    </submittedName>
</protein>
<dbReference type="AlphaFoldDB" id="A0A3B0Z416"/>
<dbReference type="EMBL" id="UOFQ01000086">
    <property type="protein sequence ID" value="VAW88038.1"/>
    <property type="molecule type" value="Genomic_DNA"/>
</dbReference>
<dbReference type="GO" id="GO:0009253">
    <property type="term" value="P:peptidoglycan catabolic process"/>
    <property type="evidence" value="ECO:0007669"/>
    <property type="project" value="TreeGrafter"/>
</dbReference>
<dbReference type="InterPro" id="IPR023703">
    <property type="entry name" value="MltF"/>
</dbReference>
<dbReference type="CDD" id="cd01009">
    <property type="entry name" value="PBP2_YfhD_N"/>
    <property type="match status" value="1"/>
</dbReference>
<keyword evidence="3" id="KW-0472">Membrane</keyword>
<dbReference type="CDD" id="cd13403">
    <property type="entry name" value="MLTF-like"/>
    <property type="match status" value="1"/>
</dbReference>
<evidence type="ECO:0000256" key="3">
    <source>
        <dbReference type="ARBA" id="ARBA00023136"/>
    </source>
</evidence>
<dbReference type="PANTHER" id="PTHR35936">
    <property type="entry name" value="MEMBRANE-BOUND LYTIC MUREIN TRANSGLYCOSYLASE F"/>
    <property type="match status" value="1"/>
</dbReference>
<comment type="subcellular location">
    <subcellularLocation>
        <location evidence="1">Cell outer membrane</location>
        <topology evidence="1">Peripheral membrane protein</topology>
    </subcellularLocation>
</comment>
<evidence type="ECO:0000256" key="4">
    <source>
        <dbReference type="ARBA" id="ARBA00023237"/>
    </source>
</evidence>
<evidence type="ECO:0000256" key="5">
    <source>
        <dbReference type="ARBA" id="ARBA00023239"/>
    </source>
</evidence>
<name>A0A3B0Z416_9ZZZZ</name>
<dbReference type="GO" id="GO:0008933">
    <property type="term" value="F:peptidoglycan lytic transglycosylase activity"/>
    <property type="evidence" value="ECO:0007669"/>
    <property type="project" value="TreeGrafter"/>
</dbReference>
<evidence type="ECO:0000256" key="2">
    <source>
        <dbReference type="ARBA" id="ARBA00022729"/>
    </source>
</evidence>
<reference evidence="8" key="1">
    <citation type="submission" date="2018-06" db="EMBL/GenBank/DDBJ databases">
        <authorList>
            <person name="Zhirakovskaya E."/>
        </authorList>
    </citation>
    <scope>NUCLEOTIDE SEQUENCE</scope>
</reference>
<dbReference type="Pfam" id="PF00497">
    <property type="entry name" value="SBP_bac_3"/>
    <property type="match status" value="1"/>
</dbReference>
<dbReference type="SMART" id="SM00062">
    <property type="entry name" value="PBPb"/>
    <property type="match status" value="1"/>
</dbReference>
<keyword evidence="6" id="KW-0961">Cell wall biogenesis/degradation</keyword>
<evidence type="ECO:0000259" key="7">
    <source>
        <dbReference type="SMART" id="SM00062"/>
    </source>
</evidence>
<dbReference type="GO" id="GO:0009279">
    <property type="term" value="C:cell outer membrane"/>
    <property type="evidence" value="ECO:0007669"/>
    <property type="project" value="UniProtKB-SubCell"/>
</dbReference>
<dbReference type="HAMAP" id="MF_02016">
    <property type="entry name" value="MltF"/>
    <property type="match status" value="1"/>
</dbReference>
<dbReference type="InterPro" id="IPR001638">
    <property type="entry name" value="Solute-binding_3/MltF_N"/>
</dbReference>
<dbReference type="SUPFAM" id="SSF53850">
    <property type="entry name" value="Periplasmic binding protein-like II"/>
    <property type="match status" value="1"/>
</dbReference>
<dbReference type="Pfam" id="PF01464">
    <property type="entry name" value="SLT"/>
    <property type="match status" value="1"/>
</dbReference>
<feature type="domain" description="Solute-binding protein family 3/N-terminal" evidence="7">
    <location>
        <begin position="45"/>
        <end position="269"/>
    </location>
</feature>
<dbReference type="SUPFAM" id="SSF53955">
    <property type="entry name" value="Lysozyme-like"/>
    <property type="match status" value="1"/>
</dbReference>
<dbReference type="PANTHER" id="PTHR35936:SF32">
    <property type="entry name" value="MEMBRANE-BOUND LYTIC MUREIN TRANSGLYCOSYLASE F"/>
    <property type="match status" value="1"/>
</dbReference>
<accession>A0A3B0Z416</accession>
<evidence type="ECO:0000256" key="1">
    <source>
        <dbReference type="ARBA" id="ARBA00004339"/>
    </source>
</evidence>
<organism evidence="8">
    <name type="scientific">hydrothermal vent metagenome</name>
    <dbReference type="NCBI Taxonomy" id="652676"/>
    <lineage>
        <taxon>unclassified sequences</taxon>
        <taxon>metagenomes</taxon>
        <taxon>ecological metagenomes</taxon>
    </lineage>
</organism>
<evidence type="ECO:0000313" key="8">
    <source>
        <dbReference type="EMBL" id="VAW88038.1"/>
    </source>
</evidence>